<protein>
    <submittedName>
        <fullName evidence="7">Uncharacterized protein</fullName>
    </submittedName>
</protein>
<comment type="function">
    <text evidence="1">Probable ATPase of unknown function. Its presence in a non-photosynthetic plant (Epifagus virginiana) and experiments in tobacco indicate that it has an essential function which is probably not related to photosynthesis.</text>
</comment>
<keyword evidence="4" id="KW-0934">Plastid</keyword>
<name>A0A7J8VM74_9ROSI</name>
<dbReference type="GO" id="GO:0009536">
    <property type="term" value="C:plastid"/>
    <property type="evidence" value="ECO:0007669"/>
    <property type="project" value="UniProtKB-SubCell"/>
</dbReference>
<evidence type="ECO:0000313" key="8">
    <source>
        <dbReference type="Proteomes" id="UP000593573"/>
    </source>
</evidence>
<reference evidence="7 8" key="1">
    <citation type="journal article" date="2019" name="Genome Biol. Evol.">
        <title>Insights into the evolution of the New World diploid cottons (Gossypium, subgenus Houzingenia) based on genome sequencing.</title>
        <authorList>
            <person name="Grover C.E."/>
            <person name="Arick M.A. 2nd"/>
            <person name="Thrash A."/>
            <person name="Conover J.L."/>
            <person name="Sanders W.S."/>
            <person name="Peterson D.G."/>
            <person name="Frelichowski J.E."/>
            <person name="Scheffler J.A."/>
            <person name="Scheffler B.E."/>
            <person name="Wendel J.F."/>
        </authorList>
    </citation>
    <scope>NUCLEOTIDE SEQUENCE [LARGE SCALE GENOMIC DNA]</scope>
    <source>
        <strain evidence="7">57</strain>
        <tissue evidence="7">Leaf</tissue>
    </source>
</reference>
<keyword evidence="8" id="KW-1185">Reference proteome</keyword>
<dbReference type="GO" id="GO:0005524">
    <property type="term" value="F:ATP binding"/>
    <property type="evidence" value="ECO:0007669"/>
    <property type="project" value="UniProtKB-KW"/>
</dbReference>
<evidence type="ECO:0000313" key="7">
    <source>
        <dbReference type="EMBL" id="MBA0663559.1"/>
    </source>
</evidence>
<evidence type="ECO:0000256" key="5">
    <source>
        <dbReference type="ARBA" id="ARBA00022741"/>
    </source>
</evidence>
<comment type="caution">
    <text evidence="7">The sequence shown here is derived from an EMBL/GenBank/DDBJ whole genome shotgun (WGS) entry which is preliminary data.</text>
</comment>
<sequence length="57" mass="6741">EIYSLIRKRKNVSGDWIDEKIKSWIANSDSIDDKERELLVQFSTLTTEKMIDQILKV</sequence>
<organism evidence="7 8">
    <name type="scientific">Gossypium klotzschianum</name>
    <dbReference type="NCBI Taxonomy" id="34286"/>
    <lineage>
        <taxon>Eukaryota</taxon>
        <taxon>Viridiplantae</taxon>
        <taxon>Streptophyta</taxon>
        <taxon>Embryophyta</taxon>
        <taxon>Tracheophyta</taxon>
        <taxon>Spermatophyta</taxon>
        <taxon>Magnoliopsida</taxon>
        <taxon>eudicotyledons</taxon>
        <taxon>Gunneridae</taxon>
        <taxon>Pentapetalae</taxon>
        <taxon>rosids</taxon>
        <taxon>malvids</taxon>
        <taxon>Malvales</taxon>
        <taxon>Malvaceae</taxon>
        <taxon>Malvoideae</taxon>
        <taxon>Gossypium</taxon>
    </lineage>
</organism>
<evidence type="ECO:0000256" key="6">
    <source>
        <dbReference type="ARBA" id="ARBA00022840"/>
    </source>
</evidence>
<feature type="non-terminal residue" evidence="7">
    <location>
        <position position="1"/>
    </location>
</feature>
<dbReference type="AlphaFoldDB" id="A0A7J8VM74"/>
<comment type="subcellular location">
    <subcellularLocation>
        <location evidence="2">Plastid</location>
    </subcellularLocation>
</comment>
<accession>A0A7J8VM74</accession>
<dbReference type="EMBL" id="JABFAB010000011">
    <property type="protein sequence ID" value="MBA0663559.1"/>
    <property type="molecule type" value="Genomic_DNA"/>
</dbReference>
<proteinExistence type="inferred from homology"/>
<dbReference type="PANTHER" id="PTHR33078:SF100">
    <property type="entry name" value="PROTEIN YCF2"/>
    <property type="match status" value="1"/>
</dbReference>
<keyword evidence="6" id="KW-0067">ATP-binding</keyword>
<evidence type="ECO:0000256" key="2">
    <source>
        <dbReference type="ARBA" id="ARBA00004474"/>
    </source>
</evidence>
<evidence type="ECO:0000256" key="4">
    <source>
        <dbReference type="ARBA" id="ARBA00022640"/>
    </source>
</evidence>
<gene>
    <name evidence="7" type="ORF">Goklo_003668</name>
</gene>
<dbReference type="OrthoDB" id="1679628at2759"/>
<dbReference type="Proteomes" id="UP000593573">
    <property type="component" value="Unassembled WGS sequence"/>
</dbReference>
<keyword evidence="5" id="KW-0547">Nucleotide-binding</keyword>
<evidence type="ECO:0000256" key="3">
    <source>
        <dbReference type="ARBA" id="ARBA00009361"/>
    </source>
</evidence>
<dbReference type="PANTHER" id="PTHR33078">
    <property type="entry name" value="PROTEIN YCF2-RELATED"/>
    <property type="match status" value="1"/>
</dbReference>
<evidence type="ECO:0000256" key="1">
    <source>
        <dbReference type="ARBA" id="ARBA00002329"/>
    </source>
</evidence>
<comment type="similarity">
    <text evidence="3">Belongs to the Ycf2 family.</text>
</comment>